<dbReference type="Proteomes" id="UP000201566">
    <property type="component" value="Segment"/>
</dbReference>
<organism evidence="1 2">
    <name type="scientific">Pandoravirus dulcis</name>
    <dbReference type="NCBI Taxonomy" id="1349409"/>
    <lineage>
        <taxon>Viruses</taxon>
        <taxon>Pandoravirus</taxon>
    </lineage>
</organism>
<sequence length="102" mass="11163">MDSTHPLHRRGIVASDDPFQGARQAWHDAWLIDGDDATTNSNNDNDDDDALPLLVAGGFESAWARFDALGGHVRAPAMTLWRAPPLYAGGQLLFEPRVPSRL</sequence>
<protein>
    <submittedName>
        <fullName evidence="1">Uncharacterized protein</fullName>
    </submittedName>
</protein>
<dbReference type="EMBL" id="KC977570">
    <property type="protein sequence ID" value="AGO82852.1"/>
    <property type="molecule type" value="Genomic_DNA"/>
</dbReference>
<dbReference type="RefSeq" id="YP_008319521.1">
    <property type="nucleotide sequence ID" value="NC_021858.1"/>
</dbReference>
<evidence type="ECO:0000313" key="1">
    <source>
        <dbReference type="EMBL" id="AGO82852.1"/>
    </source>
</evidence>
<evidence type="ECO:0000313" key="2">
    <source>
        <dbReference type="Proteomes" id="UP000201566"/>
    </source>
</evidence>
<accession>S4VRE3</accession>
<dbReference type="KEGG" id="vg:16511758"/>
<name>S4VRE3_9VIRU</name>
<gene>
    <name evidence="1" type="ORF">pdul_cds_697</name>
</gene>
<reference evidence="1 2" key="1">
    <citation type="journal article" date="2013" name="Science">
        <title>Pandoraviruses: amoeba viruses with genomes up to 2.5 Mb reaching that of parasitic eukaryotes.</title>
        <authorList>
            <person name="Philippe N."/>
            <person name="Legendre M."/>
            <person name="Doutre G."/>
            <person name="Coute Y."/>
            <person name="Poirot O."/>
            <person name="Lescot M."/>
            <person name="Arslan D."/>
            <person name="Seltzer V."/>
            <person name="Bertaux L."/>
            <person name="Bruley C."/>
            <person name="Garin J."/>
            <person name="Claverie J.M."/>
            <person name="Abergel C."/>
        </authorList>
    </citation>
    <scope>NUCLEOTIDE SEQUENCE [LARGE SCALE GENOMIC DNA]</scope>
    <source>
        <strain evidence="1">Melbourne</strain>
    </source>
</reference>
<proteinExistence type="predicted"/>
<dbReference type="GeneID" id="16511758"/>